<name>A0A8J5RNZ9_ZIZPA</name>
<organism evidence="1 2">
    <name type="scientific">Zizania palustris</name>
    <name type="common">Northern wild rice</name>
    <dbReference type="NCBI Taxonomy" id="103762"/>
    <lineage>
        <taxon>Eukaryota</taxon>
        <taxon>Viridiplantae</taxon>
        <taxon>Streptophyta</taxon>
        <taxon>Embryophyta</taxon>
        <taxon>Tracheophyta</taxon>
        <taxon>Spermatophyta</taxon>
        <taxon>Magnoliopsida</taxon>
        <taxon>Liliopsida</taxon>
        <taxon>Poales</taxon>
        <taxon>Poaceae</taxon>
        <taxon>BOP clade</taxon>
        <taxon>Oryzoideae</taxon>
        <taxon>Oryzeae</taxon>
        <taxon>Zizaniinae</taxon>
        <taxon>Zizania</taxon>
    </lineage>
</organism>
<dbReference type="EMBL" id="JAAALK010000289">
    <property type="protein sequence ID" value="KAG8051052.1"/>
    <property type="molecule type" value="Genomic_DNA"/>
</dbReference>
<reference evidence="1" key="2">
    <citation type="submission" date="2021-02" db="EMBL/GenBank/DDBJ databases">
        <authorList>
            <person name="Kimball J.A."/>
            <person name="Haas M.W."/>
            <person name="Macchietto M."/>
            <person name="Kono T."/>
            <person name="Duquette J."/>
            <person name="Shao M."/>
        </authorList>
    </citation>
    <scope>NUCLEOTIDE SEQUENCE</scope>
    <source>
        <tissue evidence="1">Fresh leaf tissue</tissue>
    </source>
</reference>
<dbReference type="Proteomes" id="UP000729402">
    <property type="component" value="Unassembled WGS sequence"/>
</dbReference>
<reference evidence="1" key="1">
    <citation type="journal article" date="2021" name="bioRxiv">
        <title>Whole Genome Assembly and Annotation of Northern Wild Rice, Zizania palustris L., Supports a Whole Genome Duplication in the Zizania Genus.</title>
        <authorList>
            <person name="Haas M."/>
            <person name="Kono T."/>
            <person name="Macchietto M."/>
            <person name="Millas R."/>
            <person name="McGilp L."/>
            <person name="Shao M."/>
            <person name="Duquette J."/>
            <person name="Hirsch C.N."/>
            <person name="Kimball J."/>
        </authorList>
    </citation>
    <scope>NUCLEOTIDE SEQUENCE</scope>
    <source>
        <tissue evidence="1">Fresh leaf tissue</tissue>
    </source>
</reference>
<evidence type="ECO:0000313" key="1">
    <source>
        <dbReference type="EMBL" id="KAG8051052.1"/>
    </source>
</evidence>
<dbReference type="OrthoDB" id="158357at2759"/>
<keyword evidence="2" id="KW-1185">Reference proteome</keyword>
<gene>
    <name evidence="1" type="ORF">GUJ93_ZPchr0009g1345</name>
</gene>
<accession>A0A8J5RNZ9</accession>
<comment type="caution">
    <text evidence="1">The sequence shown here is derived from an EMBL/GenBank/DDBJ whole genome shotgun (WGS) entry which is preliminary data.</text>
</comment>
<dbReference type="AlphaFoldDB" id="A0A8J5RNZ9"/>
<protein>
    <submittedName>
        <fullName evidence="1">Uncharacterized protein</fullName>
    </submittedName>
</protein>
<evidence type="ECO:0000313" key="2">
    <source>
        <dbReference type="Proteomes" id="UP000729402"/>
    </source>
</evidence>
<proteinExistence type="predicted"/>
<sequence>MERNGYEILLFPIIRNSSHSVRASIDILEINRLRRGLLLDAYIWDQRLCYLDALLKTDNHVSNPSNPGILLDIDLVDHHVDDVEDLDKVFSRFDGEKEWTITKEITHDMATTVANVVEISE</sequence>